<keyword evidence="1" id="KW-0732">Signal</keyword>
<gene>
    <name evidence="2" type="ORF">NAF29_04920</name>
</gene>
<keyword evidence="3" id="KW-1185">Reference proteome</keyword>
<reference evidence="2 3" key="1">
    <citation type="journal article" date="2013" name="Antonie Van Leeuwenhoek">
        <title>Echinimonas agarilytica gen. nov., sp. nov., a new gammaproteobacterium isolated from the sea urchin Strongylocentrotus intermedius.</title>
        <authorList>
            <person name="Nedashkovskaya O.I."/>
            <person name="Stenkova A.M."/>
            <person name="Zhukova N.V."/>
            <person name="Van Trappen S."/>
            <person name="Lee J.S."/>
            <person name="Kim S.B."/>
        </authorList>
    </citation>
    <scope>NUCLEOTIDE SEQUENCE [LARGE SCALE GENOMIC DNA]</scope>
    <source>
        <strain evidence="2 3">KMM 6351</strain>
    </source>
</reference>
<dbReference type="AlphaFoldDB" id="A0AA41W5I0"/>
<dbReference type="RefSeq" id="WP_251260387.1">
    <property type="nucleotide sequence ID" value="NZ_JAMQGP010000002.1"/>
</dbReference>
<accession>A0AA41W5I0</accession>
<evidence type="ECO:0000256" key="1">
    <source>
        <dbReference type="SAM" id="SignalP"/>
    </source>
</evidence>
<evidence type="ECO:0000313" key="2">
    <source>
        <dbReference type="EMBL" id="MCM2679019.1"/>
    </source>
</evidence>
<dbReference type="EMBL" id="JAMQGP010000002">
    <property type="protein sequence ID" value="MCM2679019.1"/>
    <property type="molecule type" value="Genomic_DNA"/>
</dbReference>
<evidence type="ECO:0008006" key="4">
    <source>
        <dbReference type="Google" id="ProtNLM"/>
    </source>
</evidence>
<feature type="chain" id="PRO_5041392514" description="Lipoprotein" evidence="1">
    <location>
        <begin position="18"/>
        <end position="443"/>
    </location>
</feature>
<evidence type="ECO:0000313" key="3">
    <source>
        <dbReference type="Proteomes" id="UP001165393"/>
    </source>
</evidence>
<name>A0AA41W5I0_9GAMM</name>
<protein>
    <recommendedName>
        <fullName evidence="4">Lipoprotein</fullName>
    </recommendedName>
</protein>
<dbReference type="Proteomes" id="UP001165393">
    <property type="component" value="Unassembled WGS sequence"/>
</dbReference>
<comment type="caution">
    <text evidence="2">The sequence shown here is derived from an EMBL/GenBank/DDBJ whole genome shotgun (WGS) entry which is preliminary data.</text>
</comment>
<organism evidence="2 3">
    <name type="scientific">Echinimonas agarilytica</name>
    <dbReference type="NCBI Taxonomy" id="1215918"/>
    <lineage>
        <taxon>Bacteria</taxon>
        <taxon>Pseudomonadati</taxon>
        <taxon>Pseudomonadota</taxon>
        <taxon>Gammaproteobacteria</taxon>
        <taxon>Alteromonadales</taxon>
        <taxon>Echinimonadaceae</taxon>
        <taxon>Echinimonas</taxon>
    </lineage>
</organism>
<sequence>MKYLILVSTLMMLVACGGGGGSDSNSSPEDNEPPQEETLLSRIVPARSSSPYSAVLAPCSTAYQDQQSCLVDVLPPLDIQGQSVTVDDIMDRLVVSHPWMAERFEQALNAAPNSLLQMFAPLTAIVISYDIIPAFYHPLTGAMYIDPRFVWTNASEYNTIADKEDYRAGFSSDLSLDAFWRYVDEDGNSVTTSNTYSALNNNRTINQILPGLMNLLYHELAHANDFVPPTRRTAIALPAGNTSFYDLIEQTFNANEAIQQQLDDQVPLINNTLAALGQVLFAGNTATASQRALSAADAGSQFSIDGANDMYNYSSDAEDVAMLFENAMMSHVLGAIRDVAFVNQPSIDEPGCNDFTIGWGERGRLGQPWVATRAKLVVSEILPMQARDINAHIDQLPPATSLPVGLGWCNSRQVSALPFSVLRTIEPEQDHSVIEDFRGYRYH</sequence>
<feature type="signal peptide" evidence="1">
    <location>
        <begin position="1"/>
        <end position="17"/>
    </location>
</feature>
<dbReference type="PROSITE" id="PS51257">
    <property type="entry name" value="PROKAR_LIPOPROTEIN"/>
    <property type="match status" value="1"/>
</dbReference>
<proteinExistence type="predicted"/>